<dbReference type="PROSITE" id="PS00137">
    <property type="entry name" value="SUBTILASE_HIS"/>
    <property type="match status" value="1"/>
</dbReference>
<evidence type="ECO:0000256" key="7">
    <source>
        <dbReference type="ARBA" id="ARBA00022825"/>
    </source>
</evidence>
<evidence type="ECO:0000256" key="6">
    <source>
        <dbReference type="ARBA" id="ARBA00022801"/>
    </source>
</evidence>
<dbReference type="PROSITE" id="PS00138">
    <property type="entry name" value="SUBTILASE_SER"/>
    <property type="match status" value="1"/>
</dbReference>
<feature type="region of interest" description="Disordered" evidence="11">
    <location>
        <begin position="735"/>
        <end position="757"/>
    </location>
</feature>
<dbReference type="CDD" id="cd07489">
    <property type="entry name" value="Peptidases_S8_5"/>
    <property type="match status" value="1"/>
</dbReference>
<dbReference type="SUPFAM" id="SSF52025">
    <property type="entry name" value="PA domain"/>
    <property type="match status" value="1"/>
</dbReference>
<dbReference type="InterPro" id="IPR015500">
    <property type="entry name" value="Peptidase_S8_subtilisin-rel"/>
</dbReference>
<dbReference type="Pfam" id="PF02225">
    <property type="entry name" value="PA"/>
    <property type="match status" value="1"/>
</dbReference>
<dbReference type="InterPro" id="IPR036852">
    <property type="entry name" value="Peptidase_S8/S53_dom_sf"/>
</dbReference>
<keyword evidence="3" id="KW-0964">Secreted</keyword>
<dbReference type="GO" id="GO:0016020">
    <property type="term" value="C:membrane"/>
    <property type="evidence" value="ECO:0007669"/>
    <property type="project" value="InterPro"/>
</dbReference>
<dbReference type="Pfam" id="PF00082">
    <property type="entry name" value="Peptidase_S8"/>
    <property type="match status" value="1"/>
</dbReference>
<dbReference type="InterPro" id="IPR050131">
    <property type="entry name" value="Peptidase_S8_subtilisin-like"/>
</dbReference>
<name>A0A9P6U9P3_9FUNG</name>
<evidence type="ECO:0000259" key="13">
    <source>
        <dbReference type="Pfam" id="PF02225"/>
    </source>
</evidence>
<keyword evidence="2" id="KW-0134">Cell wall</keyword>
<dbReference type="EMBL" id="JAAAJA010000036">
    <property type="protein sequence ID" value="KAG0265219.1"/>
    <property type="molecule type" value="Genomic_DNA"/>
</dbReference>
<dbReference type="Gene3D" id="3.40.50.200">
    <property type="entry name" value="Peptidase S8/S53 domain"/>
    <property type="match status" value="1"/>
</dbReference>
<keyword evidence="7 9" id="KW-0720">Serine protease</keyword>
<dbReference type="InterPro" id="IPR003137">
    <property type="entry name" value="PA_domain"/>
</dbReference>
<dbReference type="Proteomes" id="UP000726737">
    <property type="component" value="Unassembled WGS sequence"/>
</dbReference>
<evidence type="ECO:0000256" key="4">
    <source>
        <dbReference type="ARBA" id="ARBA00022670"/>
    </source>
</evidence>
<dbReference type="InterPro" id="IPR034187">
    <property type="entry name" value="Peptidases_S8_5"/>
</dbReference>
<keyword evidence="16" id="KW-1185">Reference proteome</keyword>
<evidence type="ECO:0000256" key="8">
    <source>
        <dbReference type="PIRSR" id="PIRSR615500-1"/>
    </source>
</evidence>
<feature type="active site" description="Charge relay system" evidence="8 9">
    <location>
        <position position="513"/>
    </location>
</feature>
<dbReference type="PRINTS" id="PR00723">
    <property type="entry name" value="SUBTILISIN"/>
</dbReference>
<feature type="domain" description="PA" evidence="13">
    <location>
        <begin position="364"/>
        <end position="434"/>
    </location>
</feature>
<dbReference type="Gene3D" id="2.60.40.1710">
    <property type="entry name" value="Subtilisin-like superfamily"/>
    <property type="match status" value="1"/>
</dbReference>
<dbReference type="InterPro" id="IPR023827">
    <property type="entry name" value="Peptidase_S8_Asp-AS"/>
</dbReference>
<dbReference type="OrthoDB" id="206201at2759"/>
<dbReference type="PANTHER" id="PTHR43806:SF66">
    <property type="entry name" value="SERIN ENDOPEPTIDASE"/>
    <property type="match status" value="1"/>
</dbReference>
<comment type="caution">
    <text evidence="15">The sequence shown here is derived from an EMBL/GenBank/DDBJ whole genome shotgun (WGS) entry which is preliminary data.</text>
</comment>
<evidence type="ECO:0000313" key="16">
    <source>
        <dbReference type="Proteomes" id="UP000726737"/>
    </source>
</evidence>
<evidence type="ECO:0000313" key="15">
    <source>
        <dbReference type="EMBL" id="KAG0265219.1"/>
    </source>
</evidence>
<accession>A0A9P6U9P3</accession>
<evidence type="ECO:0000256" key="11">
    <source>
        <dbReference type="SAM" id="MobiDB-lite"/>
    </source>
</evidence>
<dbReference type="InterPro" id="IPR000209">
    <property type="entry name" value="Peptidase_S8/S53_dom"/>
</dbReference>
<comment type="similarity">
    <text evidence="1 9 10">Belongs to the peptidase S8 family.</text>
</comment>
<dbReference type="InterPro" id="IPR010435">
    <property type="entry name" value="C5a/SBT2-like_Fn3"/>
</dbReference>
<dbReference type="PROSITE" id="PS51892">
    <property type="entry name" value="SUBTILASE"/>
    <property type="match status" value="1"/>
</dbReference>
<protein>
    <recommendedName>
        <fullName evidence="17">Subtilisin-like protein</fullName>
    </recommendedName>
</protein>
<evidence type="ECO:0000256" key="9">
    <source>
        <dbReference type="PROSITE-ProRule" id="PRU01240"/>
    </source>
</evidence>
<dbReference type="Pfam" id="PF06280">
    <property type="entry name" value="fn3_5"/>
    <property type="match status" value="1"/>
</dbReference>
<evidence type="ECO:0000256" key="5">
    <source>
        <dbReference type="ARBA" id="ARBA00022729"/>
    </source>
</evidence>
<evidence type="ECO:0000259" key="12">
    <source>
        <dbReference type="Pfam" id="PF00082"/>
    </source>
</evidence>
<dbReference type="SUPFAM" id="SSF52743">
    <property type="entry name" value="Subtilisin-like"/>
    <property type="match status" value="1"/>
</dbReference>
<evidence type="ECO:0000259" key="14">
    <source>
        <dbReference type="Pfam" id="PF06280"/>
    </source>
</evidence>
<feature type="active site" description="Charge relay system" evidence="8 9">
    <location>
        <position position="198"/>
    </location>
</feature>
<proteinExistence type="inferred from homology"/>
<evidence type="ECO:0000256" key="10">
    <source>
        <dbReference type="RuleBase" id="RU003355"/>
    </source>
</evidence>
<dbReference type="GO" id="GO:0005615">
    <property type="term" value="C:extracellular space"/>
    <property type="evidence" value="ECO:0007669"/>
    <property type="project" value="TreeGrafter"/>
</dbReference>
<dbReference type="Gene3D" id="3.50.30.30">
    <property type="match status" value="1"/>
</dbReference>
<dbReference type="InterPro" id="IPR046450">
    <property type="entry name" value="PA_dom_sf"/>
</dbReference>
<dbReference type="InterPro" id="IPR022398">
    <property type="entry name" value="Peptidase_S8_His-AS"/>
</dbReference>
<feature type="region of interest" description="Disordered" evidence="11">
    <location>
        <begin position="772"/>
        <end position="797"/>
    </location>
</feature>
<gene>
    <name evidence="15" type="ORF">BG011_005262</name>
</gene>
<feature type="domain" description="Peptidase S8/S53" evidence="12">
    <location>
        <begin position="144"/>
        <end position="555"/>
    </location>
</feature>
<feature type="compositionally biased region" description="Polar residues" evidence="11">
    <location>
        <begin position="776"/>
        <end position="792"/>
    </location>
</feature>
<reference evidence="15" key="1">
    <citation type="journal article" date="2020" name="Fungal Divers.">
        <title>Resolving the Mortierellaceae phylogeny through synthesis of multi-gene phylogenetics and phylogenomics.</title>
        <authorList>
            <person name="Vandepol N."/>
            <person name="Liber J."/>
            <person name="Desiro A."/>
            <person name="Na H."/>
            <person name="Kennedy M."/>
            <person name="Barry K."/>
            <person name="Grigoriev I.V."/>
            <person name="Miller A.N."/>
            <person name="O'Donnell K."/>
            <person name="Stajich J.E."/>
            <person name="Bonito G."/>
        </authorList>
    </citation>
    <scope>NUCLEOTIDE SEQUENCE</scope>
    <source>
        <strain evidence="15">KOD948</strain>
    </source>
</reference>
<dbReference type="PROSITE" id="PS00136">
    <property type="entry name" value="SUBTILASE_ASP"/>
    <property type="match status" value="1"/>
</dbReference>
<keyword evidence="4 9" id="KW-0645">Protease</keyword>
<evidence type="ECO:0000256" key="3">
    <source>
        <dbReference type="ARBA" id="ARBA00022525"/>
    </source>
</evidence>
<dbReference type="InterPro" id="IPR023828">
    <property type="entry name" value="Peptidase_S8_Ser-AS"/>
</dbReference>
<evidence type="ECO:0008006" key="17">
    <source>
        <dbReference type="Google" id="ProtNLM"/>
    </source>
</evidence>
<keyword evidence="6 9" id="KW-0378">Hydrolase</keyword>
<dbReference type="GO" id="GO:0004252">
    <property type="term" value="F:serine-type endopeptidase activity"/>
    <property type="evidence" value="ECO:0007669"/>
    <property type="project" value="UniProtKB-UniRule"/>
</dbReference>
<dbReference type="GO" id="GO:0006508">
    <property type="term" value="P:proteolysis"/>
    <property type="evidence" value="ECO:0007669"/>
    <property type="project" value="UniProtKB-KW"/>
</dbReference>
<evidence type="ECO:0000256" key="1">
    <source>
        <dbReference type="ARBA" id="ARBA00011073"/>
    </source>
</evidence>
<sequence>MAVDGHKYRHSQFKDPIFRSSDLIENTLQNAYWIDFHDQFEQRARFSELVKTHSGITLRHEFWDSLNAVSVSVRDESILKEILSHIEGIKLVEPVVMHDRPDVNKESIQISGKGVPKPSTVQVTILPHDLTGVRQVHESLKFFGKGIKIGIIDSGVDYNHPALGGCFGPGCKVAYGTDFVGDDGHSPDNDPMTDCDGHGTHVAGIIAANDTDFIGVAPQATLGAYRVFGCKGGTSNDVIMKALLSAAADGMQVINLSLGGPGGWRQDREARLADELAKNGILIVAAMGNEGQMGLFESSSPGVAEDSITVASIENAFKSSMYFTVDQGKLKTEPRAILYIGDADMDLANTTLVQIASGTSGIAKDDACQPINKDLKGKIALIRRGDCTFKIKITNAAIANASGVIFMDNVPSIGFAADSEGATIKVRTVTLEDGEYLLQTIKDEKKEKEGIQLIPGKGPKRVPNPSGEFLSLFSSMGPDSELNAKPDIAAPGGQIWSTFPIKLGSYASLSGTSMATPYVTGCVALFLEGLPNADHSAKAVKTALQNSARPRKQQTGFNGFASVTQQGTGLLNMMDVLLSQTRVTPSHISLNDTAHLNANHKMTITNTGETPVKYKIDIVPAAGLVPFDKYMMIEKTPQMINAKASVKVSQSTITIGPGATANVDLTFTGPSTDPLQYVIYSGYVRFTPTTVSNQSPVIHVSYMGMQGDYKKVSILDQVFGLRIFNAYGRPLYPIRRPGSSSHRGRRGGGGGHAHVGTDRHIIHGAGGIGDEVAKIDSNNKTSSGNMSPSPSANDRPHTSAEMMRIVFRMTTASGILILDLVSDQGSDPYGVKSFGVLKNGVARYVSRNDQSEGNVFQVLGWDGDLLQADGTTTSLIDGGERKNYRLRISLLKHFGNPDNDQDFESHLSEPFVLGY</sequence>
<organism evidence="15 16">
    <name type="scientific">Mortierella polycephala</name>
    <dbReference type="NCBI Taxonomy" id="41804"/>
    <lineage>
        <taxon>Eukaryota</taxon>
        <taxon>Fungi</taxon>
        <taxon>Fungi incertae sedis</taxon>
        <taxon>Mucoromycota</taxon>
        <taxon>Mortierellomycotina</taxon>
        <taxon>Mortierellomycetes</taxon>
        <taxon>Mortierellales</taxon>
        <taxon>Mortierellaceae</taxon>
        <taxon>Mortierella</taxon>
    </lineage>
</organism>
<dbReference type="PANTHER" id="PTHR43806">
    <property type="entry name" value="PEPTIDASE S8"/>
    <property type="match status" value="1"/>
</dbReference>
<evidence type="ECO:0000256" key="2">
    <source>
        <dbReference type="ARBA" id="ARBA00022512"/>
    </source>
</evidence>
<keyword evidence="5" id="KW-0732">Signal</keyword>
<dbReference type="AlphaFoldDB" id="A0A9P6U9P3"/>
<feature type="active site" description="Charge relay system" evidence="8 9">
    <location>
        <position position="153"/>
    </location>
</feature>
<feature type="domain" description="C5a peptidase/Subtilisin-like protease SBT2-like Fn3-like" evidence="14">
    <location>
        <begin position="588"/>
        <end position="701"/>
    </location>
</feature>